<keyword evidence="3" id="KW-1185">Reference proteome</keyword>
<organism evidence="2 3">
    <name type="scientific">Pristionchus entomophagus</name>
    <dbReference type="NCBI Taxonomy" id="358040"/>
    <lineage>
        <taxon>Eukaryota</taxon>
        <taxon>Metazoa</taxon>
        <taxon>Ecdysozoa</taxon>
        <taxon>Nematoda</taxon>
        <taxon>Chromadorea</taxon>
        <taxon>Rhabditida</taxon>
        <taxon>Rhabditina</taxon>
        <taxon>Diplogasteromorpha</taxon>
        <taxon>Diplogasteroidea</taxon>
        <taxon>Neodiplogasteridae</taxon>
        <taxon>Pristionchus</taxon>
    </lineage>
</organism>
<feature type="non-terminal residue" evidence="2">
    <location>
        <position position="119"/>
    </location>
</feature>
<accession>A0AAV5U583</accession>
<reference evidence="2" key="1">
    <citation type="submission" date="2023-10" db="EMBL/GenBank/DDBJ databases">
        <title>Genome assembly of Pristionchus species.</title>
        <authorList>
            <person name="Yoshida K."/>
            <person name="Sommer R.J."/>
        </authorList>
    </citation>
    <scope>NUCLEOTIDE SEQUENCE</scope>
    <source>
        <strain evidence="2">RS0144</strain>
    </source>
</reference>
<protein>
    <submittedName>
        <fullName evidence="2">Uncharacterized protein</fullName>
    </submittedName>
</protein>
<gene>
    <name evidence="2" type="ORF">PENTCL1PPCAC_23729</name>
</gene>
<dbReference type="EMBL" id="BTSX01000005">
    <property type="protein sequence ID" value="GMT01555.1"/>
    <property type="molecule type" value="Genomic_DNA"/>
</dbReference>
<evidence type="ECO:0000256" key="1">
    <source>
        <dbReference type="SAM" id="MobiDB-lite"/>
    </source>
</evidence>
<dbReference type="Proteomes" id="UP001432027">
    <property type="component" value="Unassembled WGS sequence"/>
</dbReference>
<evidence type="ECO:0000313" key="2">
    <source>
        <dbReference type="EMBL" id="GMT01555.1"/>
    </source>
</evidence>
<dbReference type="AlphaFoldDB" id="A0AAV5U583"/>
<comment type="caution">
    <text evidence="2">The sequence shown here is derived from an EMBL/GenBank/DDBJ whole genome shotgun (WGS) entry which is preliminary data.</text>
</comment>
<sequence>EKPGTFGPGITPSAKTGIQRPAGLRPMAAATSASCSCSSCLVSSERPDWIDSIWALSVPMSCSSEQIIPRSLLAASCASGLSLAMYSSTISGLARTAALPASNFSIISGVGSMLAAEKL</sequence>
<proteinExistence type="predicted"/>
<evidence type="ECO:0000313" key="3">
    <source>
        <dbReference type="Proteomes" id="UP001432027"/>
    </source>
</evidence>
<name>A0AAV5U583_9BILA</name>
<feature type="non-terminal residue" evidence="2">
    <location>
        <position position="1"/>
    </location>
</feature>
<feature type="region of interest" description="Disordered" evidence="1">
    <location>
        <begin position="1"/>
        <end position="21"/>
    </location>
</feature>